<evidence type="ECO:0000256" key="13">
    <source>
        <dbReference type="ARBA" id="ARBA00022932"/>
    </source>
</evidence>
<dbReference type="InterPro" id="IPR057670">
    <property type="entry name" value="SH3_retrovirus"/>
</dbReference>
<dbReference type="InterPro" id="IPR036875">
    <property type="entry name" value="Znf_CCHC_sf"/>
</dbReference>
<evidence type="ECO:0000313" key="20">
    <source>
        <dbReference type="EMBL" id="KMQ83988.1"/>
    </source>
</evidence>
<keyword evidence="7" id="KW-0255">Endonuclease</keyword>
<keyword evidence="14" id="KW-0917">Virion maturation</keyword>
<dbReference type="SUPFAM" id="SSF53098">
    <property type="entry name" value="Ribonuclease H-like"/>
    <property type="match status" value="1"/>
</dbReference>
<dbReference type="PROSITE" id="PS50158">
    <property type="entry name" value="ZF_CCHC"/>
    <property type="match status" value="1"/>
</dbReference>
<dbReference type="InterPro" id="IPR001584">
    <property type="entry name" value="Integrase_cat-core"/>
</dbReference>
<dbReference type="InterPro" id="IPR025724">
    <property type="entry name" value="GAG-pre-integrase_dom"/>
</dbReference>
<evidence type="ECO:0000259" key="19">
    <source>
        <dbReference type="PROSITE" id="PS50994"/>
    </source>
</evidence>
<dbReference type="Pfam" id="PF22936">
    <property type="entry name" value="Pol_BBD"/>
    <property type="match status" value="1"/>
</dbReference>
<evidence type="ECO:0000256" key="12">
    <source>
        <dbReference type="ARBA" id="ARBA00022918"/>
    </source>
</evidence>
<keyword evidence="8" id="KW-0378">Hydrolase</keyword>
<dbReference type="Pfam" id="PF00098">
    <property type="entry name" value="zf-CCHC"/>
    <property type="match status" value="1"/>
</dbReference>
<reference evidence="20 21" key="1">
    <citation type="submission" date="2015-04" db="EMBL/GenBank/DDBJ databases">
        <title>Lasius niger genome sequencing.</title>
        <authorList>
            <person name="Konorov E.A."/>
            <person name="Nikitin M.A."/>
            <person name="Kirill M.V."/>
            <person name="Chang P."/>
        </authorList>
    </citation>
    <scope>NUCLEOTIDE SEQUENCE [LARGE SCALE GENOMIC DNA]</scope>
    <source>
        <tissue evidence="20">Whole</tissue>
    </source>
</reference>
<dbReference type="PANTHER" id="PTHR42648:SF11">
    <property type="entry name" value="TRANSPOSON TY4-P GAG-POL POLYPROTEIN"/>
    <property type="match status" value="1"/>
</dbReference>
<evidence type="ECO:0000256" key="8">
    <source>
        <dbReference type="ARBA" id="ARBA00022801"/>
    </source>
</evidence>
<dbReference type="InterPro" id="IPR001878">
    <property type="entry name" value="Znf_CCHC"/>
</dbReference>
<dbReference type="GO" id="GO:0008233">
    <property type="term" value="F:peptidase activity"/>
    <property type="evidence" value="ECO:0007669"/>
    <property type="project" value="UniProtKB-KW"/>
</dbReference>
<keyword evidence="15" id="KW-0233">DNA recombination</keyword>
<dbReference type="SMART" id="SM00343">
    <property type="entry name" value="ZnF_C2HC"/>
    <property type="match status" value="1"/>
</dbReference>
<evidence type="ECO:0000256" key="6">
    <source>
        <dbReference type="ARBA" id="ARBA00022741"/>
    </source>
</evidence>
<comment type="function">
    <text evidence="1">The aspartyl protease (PR) mediates the proteolytic cleavages of the Gag and Gag-Pol polyproteins after assembly of the VLP.</text>
</comment>
<feature type="region of interest" description="Disordered" evidence="17">
    <location>
        <begin position="587"/>
        <end position="639"/>
    </location>
</feature>
<dbReference type="SUPFAM" id="SSF57756">
    <property type="entry name" value="Retrovirus zinc finger-like domains"/>
    <property type="match status" value="1"/>
</dbReference>
<accession>A0A0J7K0M9</accession>
<evidence type="ECO:0000256" key="17">
    <source>
        <dbReference type="SAM" id="MobiDB-lite"/>
    </source>
</evidence>
<dbReference type="Pfam" id="PF00665">
    <property type="entry name" value="rve"/>
    <property type="match status" value="1"/>
</dbReference>
<dbReference type="Gene3D" id="4.10.60.10">
    <property type="entry name" value="Zinc finger, CCHC-type"/>
    <property type="match status" value="1"/>
</dbReference>
<evidence type="ECO:0000256" key="5">
    <source>
        <dbReference type="ARBA" id="ARBA00022723"/>
    </source>
</evidence>
<dbReference type="GO" id="GO:0003887">
    <property type="term" value="F:DNA-directed DNA polymerase activity"/>
    <property type="evidence" value="ECO:0007669"/>
    <property type="project" value="UniProtKB-KW"/>
</dbReference>
<proteinExistence type="predicted"/>
<evidence type="ECO:0000256" key="1">
    <source>
        <dbReference type="ARBA" id="ARBA00002180"/>
    </source>
</evidence>
<evidence type="ECO:0000256" key="15">
    <source>
        <dbReference type="ARBA" id="ARBA00023172"/>
    </source>
</evidence>
<dbReference type="Pfam" id="PF25597">
    <property type="entry name" value="SH3_retrovirus"/>
    <property type="match status" value="1"/>
</dbReference>
<keyword evidence="2" id="KW-1188">Viral release from host cell</keyword>
<dbReference type="GO" id="GO:0005524">
    <property type="term" value="F:ATP binding"/>
    <property type="evidence" value="ECO:0007669"/>
    <property type="project" value="UniProtKB-KW"/>
</dbReference>
<gene>
    <name evidence="20" type="ORF">RF55_18648</name>
</gene>
<dbReference type="EMBL" id="LBMM01017716">
    <property type="protein sequence ID" value="KMQ83988.1"/>
    <property type="molecule type" value="Genomic_DNA"/>
</dbReference>
<dbReference type="InterPro" id="IPR012337">
    <property type="entry name" value="RNaseH-like_sf"/>
</dbReference>
<dbReference type="GO" id="GO:0003964">
    <property type="term" value="F:RNA-directed DNA polymerase activity"/>
    <property type="evidence" value="ECO:0007669"/>
    <property type="project" value="UniProtKB-KW"/>
</dbReference>
<dbReference type="GO" id="GO:0003676">
    <property type="term" value="F:nucleic acid binding"/>
    <property type="evidence" value="ECO:0007669"/>
    <property type="project" value="InterPro"/>
</dbReference>
<dbReference type="Pfam" id="PF13976">
    <property type="entry name" value="gag_pre-integrs"/>
    <property type="match status" value="1"/>
</dbReference>
<feature type="domain" description="Integrase catalytic" evidence="19">
    <location>
        <begin position="331"/>
        <end position="500"/>
    </location>
</feature>
<dbReference type="GO" id="GO:0004519">
    <property type="term" value="F:endonuclease activity"/>
    <property type="evidence" value="ECO:0007669"/>
    <property type="project" value="UniProtKB-KW"/>
</dbReference>
<evidence type="ECO:0000256" key="16">
    <source>
        <dbReference type="PROSITE-ProRule" id="PRU00047"/>
    </source>
</evidence>
<comment type="caution">
    <text evidence="20">The sequence shown here is derived from an EMBL/GenBank/DDBJ whole genome shotgun (WGS) entry which is preliminary data.</text>
</comment>
<dbReference type="GO" id="GO:0015074">
    <property type="term" value="P:DNA integration"/>
    <property type="evidence" value="ECO:0007669"/>
    <property type="project" value="UniProtKB-KW"/>
</dbReference>
<dbReference type="STRING" id="67767.A0A0J7K0M9"/>
<dbReference type="GO" id="GO:0006310">
    <property type="term" value="P:DNA recombination"/>
    <property type="evidence" value="ECO:0007669"/>
    <property type="project" value="UniProtKB-KW"/>
</dbReference>
<keyword evidence="4" id="KW-0540">Nuclease</keyword>
<evidence type="ECO:0000256" key="14">
    <source>
        <dbReference type="ARBA" id="ARBA00023113"/>
    </source>
</evidence>
<keyword evidence="3" id="KW-0645">Protease</keyword>
<dbReference type="Gene3D" id="3.30.420.10">
    <property type="entry name" value="Ribonuclease H-like superfamily/Ribonuclease H"/>
    <property type="match status" value="1"/>
</dbReference>
<dbReference type="PROSITE" id="PS50994">
    <property type="entry name" value="INTEGRASE"/>
    <property type="match status" value="1"/>
</dbReference>
<dbReference type="InterPro" id="IPR036397">
    <property type="entry name" value="RNaseH_sf"/>
</dbReference>
<keyword evidence="10" id="KW-0460">Magnesium</keyword>
<evidence type="ECO:0000256" key="9">
    <source>
        <dbReference type="ARBA" id="ARBA00022840"/>
    </source>
</evidence>
<keyword evidence="6" id="KW-0547">Nucleotide-binding</keyword>
<keyword evidence="13" id="KW-0239">DNA-directed DNA polymerase</keyword>
<dbReference type="InterPro" id="IPR054722">
    <property type="entry name" value="PolX-like_BBD"/>
</dbReference>
<keyword evidence="13" id="KW-0808">Transferase</keyword>
<dbReference type="PANTHER" id="PTHR42648">
    <property type="entry name" value="TRANSPOSASE, PUTATIVE-RELATED"/>
    <property type="match status" value="1"/>
</dbReference>
<evidence type="ECO:0000256" key="10">
    <source>
        <dbReference type="ARBA" id="ARBA00022842"/>
    </source>
</evidence>
<dbReference type="AlphaFoldDB" id="A0A0J7K0M9"/>
<evidence type="ECO:0000256" key="11">
    <source>
        <dbReference type="ARBA" id="ARBA00022908"/>
    </source>
</evidence>
<keyword evidence="16" id="KW-0863">Zinc-finger</keyword>
<evidence type="ECO:0000313" key="21">
    <source>
        <dbReference type="Proteomes" id="UP000036403"/>
    </source>
</evidence>
<keyword evidence="21" id="KW-1185">Reference proteome</keyword>
<keyword evidence="11" id="KW-0229">DNA integration</keyword>
<protein>
    <submittedName>
        <fullName evidence="20">Retrovirus-related pol polyprotein from transposon tnt 1-94</fullName>
    </submittedName>
</protein>
<evidence type="ECO:0000256" key="3">
    <source>
        <dbReference type="ARBA" id="ARBA00022670"/>
    </source>
</evidence>
<evidence type="ECO:0000256" key="4">
    <source>
        <dbReference type="ARBA" id="ARBA00022722"/>
    </source>
</evidence>
<keyword evidence="12" id="KW-0695">RNA-directed DNA polymerase</keyword>
<feature type="domain" description="CCHC-type" evidence="18">
    <location>
        <begin position="97"/>
        <end position="111"/>
    </location>
</feature>
<organism evidence="20 21">
    <name type="scientific">Lasius niger</name>
    <name type="common">Black garden ant</name>
    <dbReference type="NCBI Taxonomy" id="67767"/>
    <lineage>
        <taxon>Eukaryota</taxon>
        <taxon>Metazoa</taxon>
        <taxon>Ecdysozoa</taxon>
        <taxon>Arthropoda</taxon>
        <taxon>Hexapoda</taxon>
        <taxon>Insecta</taxon>
        <taxon>Pterygota</taxon>
        <taxon>Neoptera</taxon>
        <taxon>Endopterygota</taxon>
        <taxon>Hymenoptera</taxon>
        <taxon>Apocrita</taxon>
        <taxon>Aculeata</taxon>
        <taxon>Formicoidea</taxon>
        <taxon>Formicidae</taxon>
        <taxon>Formicinae</taxon>
        <taxon>Lasius</taxon>
        <taxon>Lasius</taxon>
    </lineage>
</organism>
<dbReference type="Proteomes" id="UP000036403">
    <property type="component" value="Unassembled WGS sequence"/>
</dbReference>
<sequence length="639" mass="72621">PVLVVQIIYPVNGIGFEIKDVWIGTLLLAGLPEEYKPIIMGLENSGTPITGDAIKTKLLQDVKWERNVHNEGKELAFYSKSNNQQFQRMKRTKKGPRCYNCNKSGHLAADCWKRREKTSKANTAETEDLRAFYALHSTGIIDQGKWIIDSGASAHMSINRSWFCDLQKSSLQQNIVVANQERLPVKGSGNIILKTCDGKDKKDICAKEVLYVPGLSANLLSVSKIAKQGNKIIFDSDGCKILDKNSEILATGTLQKDTYRLVKPKEHAHALHSTQSIDARIWHRRLGHMNPEYMVQLRDHSATGNNFKGSKQQVCVACAKGKQAKQKFDKQGKRAEGLLDLIHSDLCGPMENKSIGGTRYMLTFIDDHSRKVFVYFLVSKDEVPNRFEEFKTYIERQMNRPIKCLRTDNGTEYVNQRMEQILRKNGIRHQTSIPYNPQQNGTAERMNRTLVEKAKCMLADAGLEKKFWAEAIATAAYIIDRAPNKILNNCTPEEIWTGRKPNLSHLRIFGCKAFSLIPTQQRKKWDVKTKECILLGYCQDSKGYRLWDSQTQKVIRSRDVNFVELPDLKFTPDVELTKPTISIPILSDLDTEDTPSSEGSHQQYKLNKTAPKKNKALKKKKNNQDTTFEDQIGQESPEI</sequence>
<feature type="non-terminal residue" evidence="20">
    <location>
        <position position="1"/>
    </location>
</feature>
<keyword evidence="16" id="KW-0862">Zinc</keyword>
<evidence type="ECO:0000256" key="2">
    <source>
        <dbReference type="ARBA" id="ARBA00022612"/>
    </source>
</evidence>
<keyword evidence="5" id="KW-0479">Metal-binding</keyword>
<dbReference type="PaxDb" id="67767-A0A0J7K0M9"/>
<evidence type="ECO:0000256" key="7">
    <source>
        <dbReference type="ARBA" id="ARBA00022759"/>
    </source>
</evidence>
<dbReference type="OrthoDB" id="7614654at2759"/>
<feature type="compositionally biased region" description="Basic residues" evidence="17">
    <location>
        <begin position="610"/>
        <end position="621"/>
    </location>
</feature>
<name>A0A0J7K0M9_LASNI</name>
<keyword evidence="13" id="KW-0548">Nucleotidyltransferase</keyword>
<dbReference type="GO" id="GO:0008270">
    <property type="term" value="F:zinc ion binding"/>
    <property type="evidence" value="ECO:0007669"/>
    <property type="project" value="UniProtKB-KW"/>
</dbReference>
<dbReference type="InterPro" id="IPR039537">
    <property type="entry name" value="Retrotran_Ty1/copia-like"/>
</dbReference>
<evidence type="ECO:0000259" key="18">
    <source>
        <dbReference type="PROSITE" id="PS50158"/>
    </source>
</evidence>
<dbReference type="GO" id="GO:0006508">
    <property type="term" value="P:proteolysis"/>
    <property type="evidence" value="ECO:0007669"/>
    <property type="project" value="UniProtKB-KW"/>
</dbReference>
<keyword evidence="9" id="KW-0067">ATP-binding</keyword>